<keyword evidence="1" id="KW-0808">Transferase</keyword>
<dbReference type="InterPro" id="IPR050832">
    <property type="entry name" value="Bact_Acetyltransf"/>
</dbReference>
<accession>Q5H654</accession>
<dbReference type="PANTHER" id="PTHR43877:SF2">
    <property type="entry name" value="AMINOALKYLPHOSPHONATE N-ACETYLTRANSFERASE-RELATED"/>
    <property type="match status" value="1"/>
</dbReference>
<evidence type="ECO:0000313" key="4">
    <source>
        <dbReference type="EMBL" id="AAW73566.1"/>
    </source>
</evidence>
<dbReference type="EMBL" id="AE013598">
    <property type="protein sequence ID" value="AAW73566.1"/>
    <property type="molecule type" value="Genomic_DNA"/>
</dbReference>
<organism evidence="4 5">
    <name type="scientific">Xanthomonas oryzae pv. oryzae (strain KACC10331 / KXO85)</name>
    <dbReference type="NCBI Taxonomy" id="291331"/>
    <lineage>
        <taxon>Bacteria</taxon>
        <taxon>Pseudomonadati</taxon>
        <taxon>Pseudomonadota</taxon>
        <taxon>Gammaproteobacteria</taxon>
        <taxon>Lysobacterales</taxon>
        <taxon>Lysobacteraceae</taxon>
        <taxon>Xanthomonas</taxon>
    </lineage>
</organism>
<dbReference type="PANTHER" id="PTHR43877">
    <property type="entry name" value="AMINOALKYLPHOSPHONATE N-ACETYLTRANSFERASE-RELATED-RELATED"/>
    <property type="match status" value="1"/>
</dbReference>
<dbReference type="Proteomes" id="UP000006735">
    <property type="component" value="Chromosome"/>
</dbReference>
<dbReference type="GO" id="GO:0016747">
    <property type="term" value="F:acyltransferase activity, transferring groups other than amino-acyl groups"/>
    <property type="evidence" value="ECO:0007669"/>
    <property type="project" value="InterPro"/>
</dbReference>
<dbReference type="SUPFAM" id="SSF55729">
    <property type="entry name" value="Acyl-CoA N-acyltransferases (Nat)"/>
    <property type="match status" value="1"/>
</dbReference>
<dbReference type="Gene3D" id="3.40.630.30">
    <property type="match status" value="1"/>
</dbReference>
<keyword evidence="2" id="KW-0012">Acyltransferase</keyword>
<dbReference type="HOGENOM" id="CLU_013985_22_0_6"/>
<evidence type="ECO:0000259" key="3">
    <source>
        <dbReference type="PROSITE" id="PS51186"/>
    </source>
</evidence>
<keyword evidence="5" id="KW-1185">Reference proteome</keyword>
<dbReference type="InterPro" id="IPR016181">
    <property type="entry name" value="Acyl_CoA_acyltransferase"/>
</dbReference>
<reference evidence="4 5" key="1">
    <citation type="journal article" date="2005" name="Nucleic Acids Res.">
        <title>The genome sequence of Xanthomonas oryzae pathovar oryzae KACC10331, the bacterial blight pathogen of rice.</title>
        <authorList>
            <person name="Lee B.M."/>
            <person name="Park Y.J."/>
            <person name="Park D.S."/>
            <person name="Kang H.W."/>
            <person name="Kim J.G."/>
            <person name="Song E.S."/>
            <person name="Park I.C."/>
            <person name="Yoon U.H."/>
            <person name="Hahn J.H."/>
            <person name="Koo B.S."/>
            <person name="Lee G.B."/>
            <person name="Kim H."/>
            <person name="Park H.S."/>
            <person name="Yoon K.O."/>
            <person name="Kim J.H."/>
            <person name="Jung C.H."/>
            <person name="Koh N.H."/>
            <person name="Seo J.S."/>
            <person name="Go S.J."/>
        </authorList>
    </citation>
    <scope>NUCLEOTIDE SEQUENCE [LARGE SCALE GENOMIC DNA]</scope>
    <source>
        <strain evidence="5">KACC10331 / KXO85</strain>
    </source>
</reference>
<dbReference type="Pfam" id="PF00583">
    <property type="entry name" value="Acetyltransf_1"/>
    <property type="match status" value="1"/>
</dbReference>
<evidence type="ECO:0000313" key="5">
    <source>
        <dbReference type="Proteomes" id="UP000006735"/>
    </source>
</evidence>
<name>Q5H654_XANOR</name>
<dbReference type="KEGG" id="xoo:XOO0312"/>
<feature type="domain" description="N-acetyltransferase" evidence="3">
    <location>
        <begin position="35"/>
        <end position="193"/>
    </location>
</feature>
<dbReference type="STRING" id="291331.XOO0312"/>
<evidence type="ECO:0000256" key="2">
    <source>
        <dbReference type="ARBA" id="ARBA00023315"/>
    </source>
</evidence>
<evidence type="ECO:0000256" key="1">
    <source>
        <dbReference type="ARBA" id="ARBA00022679"/>
    </source>
</evidence>
<dbReference type="InterPro" id="IPR000182">
    <property type="entry name" value="GNAT_dom"/>
</dbReference>
<sequence>MLIRSIDAMTRPLSSEVVKASGGASQTTLPGAQAIALRGEQDADLPWLQYLYASTRSDELARVPWPYATKRAFADQQFALQRTHYRQQFADADFLIVQANGLSIGRLYLHRATAHHTLVDISLLPDWRGKGIGSQLIAHAQARACDAGCALSLHVLHANPAAQRLYVRLGFVAGNSTQTHLQMHWHPRDHLLS</sequence>
<proteinExistence type="predicted"/>
<dbReference type="CDD" id="cd04301">
    <property type="entry name" value="NAT_SF"/>
    <property type="match status" value="1"/>
</dbReference>
<gene>
    <name evidence="4" type="primary">RimI</name>
    <name evidence="4" type="ordered locus">XOO0312</name>
</gene>
<dbReference type="AlphaFoldDB" id="Q5H654"/>
<dbReference type="PROSITE" id="PS51186">
    <property type="entry name" value="GNAT"/>
    <property type="match status" value="1"/>
</dbReference>
<protein>
    <submittedName>
        <fullName evidence="4">Acetyltransferases</fullName>
    </submittedName>
</protein>